<accession>A0A2T3ZRH8</accession>
<dbReference type="PANTHER" id="PTHR47706:SF4">
    <property type="entry name" value="NMRA-LIKE DOMAIN-CONTAINING PROTEIN"/>
    <property type="match status" value="1"/>
</dbReference>
<dbReference type="Proteomes" id="UP000241690">
    <property type="component" value="Unassembled WGS sequence"/>
</dbReference>
<dbReference type="SUPFAM" id="SSF51735">
    <property type="entry name" value="NAD(P)-binding Rossmann-fold domains"/>
    <property type="match status" value="1"/>
</dbReference>
<dbReference type="GeneID" id="36620994"/>
<dbReference type="InterPro" id="IPR051609">
    <property type="entry name" value="NmrA/Isoflavone_reductase-like"/>
</dbReference>
<proteinExistence type="inferred from homology"/>
<dbReference type="RefSeq" id="XP_024767083.1">
    <property type="nucleotide sequence ID" value="XM_024912435.1"/>
</dbReference>
<reference evidence="5 6" key="1">
    <citation type="submission" date="2016-07" db="EMBL/GenBank/DDBJ databases">
        <title>Multiple horizontal gene transfer events from other fungi enriched the ability of initially mycotrophic Trichoderma (Ascomycota) to feed on dead plant biomass.</title>
        <authorList>
            <consortium name="DOE Joint Genome Institute"/>
            <person name="Aerts A."/>
            <person name="Atanasova L."/>
            <person name="Chenthamara K."/>
            <person name="Zhang J."/>
            <person name="Grujic M."/>
            <person name="Henrissat B."/>
            <person name="Kuo A."/>
            <person name="Salamov A."/>
            <person name="Lipzen A."/>
            <person name="Labutti K."/>
            <person name="Barry K."/>
            <person name="Miao Y."/>
            <person name="Rahimi M.J."/>
            <person name="Shen Q."/>
            <person name="Grigoriev I.V."/>
            <person name="Kubicek C.P."/>
            <person name="Druzhinina I.S."/>
        </authorList>
    </citation>
    <scope>NUCLEOTIDE SEQUENCE [LARGE SCALE GENOMIC DNA]</scope>
    <source>
        <strain evidence="5 6">CBS 226.95</strain>
    </source>
</reference>
<feature type="domain" description="NmrA-like" evidence="4">
    <location>
        <begin position="3"/>
        <end position="247"/>
    </location>
</feature>
<evidence type="ECO:0000256" key="3">
    <source>
        <dbReference type="ARBA" id="ARBA00023002"/>
    </source>
</evidence>
<dbReference type="InterPro" id="IPR008030">
    <property type="entry name" value="NmrA-like"/>
</dbReference>
<keyword evidence="6" id="KW-1185">Reference proteome</keyword>
<dbReference type="AlphaFoldDB" id="A0A2T3ZRH8"/>
<name>A0A2T3ZRH8_TRIHA</name>
<dbReference type="InterPro" id="IPR036291">
    <property type="entry name" value="NAD(P)-bd_dom_sf"/>
</dbReference>
<gene>
    <name evidence="5" type="ORF">M431DRAFT_130002</name>
</gene>
<organism evidence="5 6">
    <name type="scientific">Trichoderma harzianum CBS 226.95</name>
    <dbReference type="NCBI Taxonomy" id="983964"/>
    <lineage>
        <taxon>Eukaryota</taxon>
        <taxon>Fungi</taxon>
        <taxon>Dikarya</taxon>
        <taxon>Ascomycota</taxon>
        <taxon>Pezizomycotina</taxon>
        <taxon>Sordariomycetes</taxon>
        <taxon>Hypocreomycetidae</taxon>
        <taxon>Hypocreales</taxon>
        <taxon>Hypocreaceae</taxon>
        <taxon>Trichoderma</taxon>
    </lineage>
</organism>
<dbReference type="GO" id="GO:0016491">
    <property type="term" value="F:oxidoreductase activity"/>
    <property type="evidence" value="ECO:0007669"/>
    <property type="project" value="UniProtKB-KW"/>
</dbReference>
<keyword evidence="2" id="KW-0521">NADP</keyword>
<dbReference type="PANTHER" id="PTHR47706">
    <property type="entry name" value="NMRA-LIKE FAMILY PROTEIN"/>
    <property type="match status" value="1"/>
</dbReference>
<dbReference type="Gene3D" id="3.90.25.10">
    <property type="entry name" value="UDP-galactose 4-epimerase, domain 1"/>
    <property type="match status" value="1"/>
</dbReference>
<dbReference type="EMBL" id="KZ679728">
    <property type="protein sequence ID" value="PTB47406.1"/>
    <property type="molecule type" value="Genomic_DNA"/>
</dbReference>
<evidence type="ECO:0000313" key="5">
    <source>
        <dbReference type="EMBL" id="PTB47406.1"/>
    </source>
</evidence>
<comment type="similarity">
    <text evidence="1">Belongs to the NmrA-type oxidoreductase family. Isoflavone reductase subfamily.</text>
</comment>
<evidence type="ECO:0000256" key="1">
    <source>
        <dbReference type="ARBA" id="ARBA00005725"/>
    </source>
</evidence>
<protein>
    <recommendedName>
        <fullName evidence="4">NmrA-like domain-containing protein</fullName>
    </recommendedName>
</protein>
<sequence length="318" mass="35508">MVKVAIAGGSGQVAREVIDALLESKNHDITILSRSAVPPKTFTSTLEWQIVDYNDVKSLTRALNGVHTLLSFIQTLGDFEQKVQKNLIDAAIEAGVNRFSPSEYGSKDTVDMSWSGQKEVIREYLRERNKSEIVLEYSLFQPGLFLDYLAYPYKTSKYVDPLQTIFDFQNKRGIVVEGHEDAIINFTSVKDFAAIVARAVDYEGGRWPIIGGIRGNRLTFAQVLAIGESVRGHPFAIEKAKIEDLEAGELKTVWNIEATHHAAFKADSIDMHKAVSVGILLSSTKGAWDSSDEINRLFPDFQFTKATEFLAEVWEGQQ</sequence>
<dbReference type="Gene3D" id="3.40.50.720">
    <property type="entry name" value="NAD(P)-binding Rossmann-like Domain"/>
    <property type="match status" value="1"/>
</dbReference>
<keyword evidence="3" id="KW-0560">Oxidoreductase</keyword>
<evidence type="ECO:0000313" key="6">
    <source>
        <dbReference type="Proteomes" id="UP000241690"/>
    </source>
</evidence>
<evidence type="ECO:0000259" key="4">
    <source>
        <dbReference type="Pfam" id="PF05368"/>
    </source>
</evidence>
<dbReference type="Pfam" id="PF05368">
    <property type="entry name" value="NmrA"/>
    <property type="match status" value="1"/>
</dbReference>
<evidence type="ECO:0000256" key="2">
    <source>
        <dbReference type="ARBA" id="ARBA00022857"/>
    </source>
</evidence>